<evidence type="ECO:0000313" key="3">
    <source>
        <dbReference type="Proteomes" id="UP001429354"/>
    </source>
</evidence>
<comment type="caution">
    <text evidence="2">The sequence shown here is derived from an EMBL/GenBank/DDBJ whole genome shotgun (WGS) entry which is preliminary data.</text>
</comment>
<dbReference type="Proteomes" id="UP001429354">
    <property type="component" value="Unassembled WGS sequence"/>
</dbReference>
<keyword evidence="1" id="KW-0472">Membrane</keyword>
<evidence type="ECO:0008006" key="4">
    <source>
        <dbReference type="Google" id="ProtNLM"/>
    </source>
</evidence>
<organism evidence="2 3">
    <name type="scientific">Pseudoxanthomonas gei</name>
    <dbReference type="NCBI Taxonomy" id="1383030"/>
    <lineage>
        <taxon>Bacteria</taxon>
        <taxon>Pseudomonadati</taxon>
        <taxon>Pseudomonadota</taxon>
        <taxon>Gammaproteobacteria</taxon>
        <taxon>Lysobacterales</taxon>
        <taxon>Lysobacteraceae</taxon>
        <taxon>Pseudoxanthomonas</taxon>
    </lineage>
</organism>
<reference evidence="2 3" key="1">
    <citation type="submission" date="2018-07" db="EMBL/GenBank/DDBJ databases">
        <title>Whole genome Sequencing of Pseudoxanthomonas gei KCTC 32298 (T).</title>
        <authorList>
            <person name="Kumar S."/>
            <person name="Bansal K."/>
            <person name="Kaur A."/>
            <person name="Patil P."/>
            <person name="Sharma S."/>
            <person name="Patil P.B."/>
        </authorList>
    </citation>
    <scope>NUCLEOTIDE SEQUENCE [LARGE SCALE GENOMIC DNA]</scope>
    <source>
        <strain evidence="2 3">KCTC 32298</strain>
    </source>
</reference>
<name>A0ABX0AH69_9GAMM</name>
<accession>A0ABX0AH69</accession>
<dbReference type="RefSeq" id="WP_162349139.1">
    <property type="nucleotide sequence ID" value="NZ_QOVG01000004.1"/>
</dbReference>
<keyword evidence="1" id="KW-0812">Transmembrane</keyword>
<gene>
    <name evidence="2" type="ORF">DT603_06835</name>
</gene>
<dbReference type="EMBL" id="QOVG01000004">
    <property type="protein sequence ID" value="NDK38558.1"/>
    <property type="molecule type" value="Genomic_DNA"/>
</dbReference>
<keyword evidence="1" id="KW-1133">Transmembrane helix</keyword>
<evidence type="ECO:0000256" key="1">
    <source>
        <dbReference type="SAM" id="Phobius"/>
    </source>
</evidence>
<proteinExistence type="predicted"/>
<feature type="transmembrane region" description="Helical" evidence="1">
    <location>
        <begin position="57"/>
        <end position="83"/>
    </location>
</feature>
<sequence length="86" mass="9332">MTELETCTGCSAKFDARAALVSWGVPAFFNMYTASGVSMLVQCPNCRRQFRSRKIRFFGFLSPNGLGLVVVAILLLCVVIVAVQPG</sequence>
<protein>
    <recommendedName>
        <fullName evidence="4">MJ0042 family finger-like domain-containing protein</fullName>
    </recommendedName>
</protein>
<keyword evidence="3" id="KW-1185">Reference proteome</keyword>
<evidence type="ECO:0000313" key="2">
    <source>
        <dbReference type="EMBL" id="NDK38558.1"/>
    </source>
</evidence>